<dbReference type="SUPFAM" id="SSF52058">
    <property type="entry name" value="L domain-like"/>
    <property type="match status" value="1"/>
</dbReference>
<dbReference type="Pfam" id="PF00560">
    <property type="entry name" value="LRR_1"/>
    <property type="match status" value="1"/>
</dbReference>
<keyword evidence="4" id="KW-1185">Reference proteome</keyword>
<keyword evidence="2" id="KW-0812">Transmembrane</keyword>
<dbReference type="EMBL" id="BDQV01000404">
    <property type="protein sequence ID" value="GAY64364.1"/>
    <property type="molecule type" value="Genomic_DNA"/>
</dbReference>
<evidence type="ECO:0000256" key="1">
    <source>
        <dbReference type="SAM" id="MobiDB-lite"/>
    </source>
</evidence>
<name>A0A2H5QIB3_CITUN</name>
<dbReference type="AlphaFoldDB" id="A0A2H5QIB3"/>
<comment type="caution">
    <text evidence="3">The sequence shown here is derived from an EMBL/GenBank/DDBJ whole genome shotgun (WGS) entry which is preliminary data.</text>
</comment>
<evidence type="ECO:0000313" key="4">
    <source>
        <dbReference type="Proteomes" id="UP000236630"/>
    </source>
</evidence>
<feature type="compositionally biased region" description="Basic and acidic residues" evidence="1">
    <location>
        <begin position="185"/>
        <end position="204"/>
    </location>
</feature>
<accession>A0A2H5QIB3</accession>
<organism evidence="3 4">
    <name type="scientific">Citrus unshiu</name>
    <name type="common">Satsuma mandarin</name>
    <name type="synonym">Citrus nobilis var. unshiu</name>
    <dbReference type="NCBI Taxonomy" id="55188"/>
    <lineage>
        <taxon>Eukaryota</taxon>
        <taxon>Viridiplantae</taxon>
        <taxon>Streptophyta</taxon>
        <taxon>Embryophyta</taxon>
        <taxon>Tracheophyta</taxon>
        <taxon>Spermatophyta</taxon>
        <taxon>Magnoliopsida</taxon>
        <taxon>eudicotyledons</taxon>
        <taxon>Gunneridae</taxon>
        <taxon>Pentapetalae</taxon>
        <taxon>rosids</taxon>
        <taxon>malvids</taxon>
        <taxon>Sapindales</taxon>
        <taxon>Rutaceae</taxon>
        <taxon>Aurantioideae</taxon>
        <taxon>Citrus</taxon>
    </lineage>
</organism>
<proteinExistence type="predicted"/>
<feature type="transmembrane region" description="Helical" evidence="2">
    <location>
        <begin position="69"/>
        <end position="90"/>
    </location>
</feature>
<reference evidence="3 4" key="1">
    <citation type="journal article" date="2017" name="Front. Genet.">
        <title>Draft sequencing of the heterozygous diploid genome of Satsuma (Citrus unshiu Marc.) using a hybrid assembly approach.</title>
        <authorList>
            <person name="Shimizu T."/>
            <person name="Tanizawa Y."/>
            <person name="Mochizuki T."/>
            <person name="Nagasaki H."/>
            <person name="Yoshioka T."/>
            <person name="Toyoda A."/>
            <person name="Fujiyama A."/>
            <person name="Kaminuma E."/>
            <person name="Nakamura Y."/>
        </authorList>
    </citation>
    <scope>NUCLEOTIDE SEQUENCE [LARGE SCALE GENOMIC DNA]</scope>
    <source>
        <strain evidence="4">cv. Miyagawa wase</strain>
    </source>
</reference>
<dbReference type="Gene3D" id="3.80.10.10">
    <property type="entry name" value="Ribonuclease Inhibitor"/>
    <property type="match status" value="1"/>
</dbReference>
<feature type="region of interest" description="Disordered" evidence="1">
    <location>
        <begin position="183"/>
        <end position="204"/>
    </location>
</feature>
<dbReference type="PANTHER" id="PTHR48065">
    <property type="entry name" value="OS10G0469600 PROTEIN"/>
    <property type="match status" value="1"/>
</dbReference>
<keyword evidence="2" id="KW-0472">Membrane</keyword>
<keyword evidence="2" id="KW-1133">Transmembrane helix</keyword>
<dbReference type="Proteomes" id="UP000236630">
    <property type="component" value="Unassembled WGS sequence"/>
</dbReference>
<dbReference type="InterPro" id="IPR032675">
    <property type="entry name" value="LRR_dom_sf"/>
</dbReference>
<gene>
    <name evidence="3" type="ORF">CUMW_232960</name>
</gene>
<sequence>MMMSALLCCNSNKASSLMRLIPSIHVVPNQLRGSLKKETLIPVHGMVSSAMKTQVVSSRLTSRVAASRVLSTLAAAFSHLSILSGLIFLLTTSMPDKSIFFDFFITLRLQIARKNSIFTWSLSSNKLSGELPTSIGYLDSSKELDISMNELSGQLPTSIRNLASLEEPQLPFNRFSRLCGRPLSKQRETSEAPTNEDHMEASEE</sequence>
<dbReference type="STRING" id="55188.A0A2H5QIB3"/>
<dbReference type="InterPro" id="IPR001611">
    <property type="entry name" value="Leu-rich_rpt"/>
</dbReference>
<protein>
    <submittedName>
        <fullName evidence="3">Uncharacterized protein</fullName>
    </submittedName>
</protein>
<evidence type="ECO:0000256" key="2">
    <source>
        <dbReference type="SAM" id="Phobius"/>
    </source>
</evidence>
<evidence type="ECO:0000313" key="3">
    <source>
        <dbReference type="EMBL" id="GAY64364.1"/>
    </source>
</evidence>
<dbReference type="PANTHER" id="PTHR48065:SF11">
    <property type="entry name" value="OS11G0213300 PROTEIN"/>
    <property type="match status" value="1"/>
</dbReference>